<accession>A0A4R1EV42</accession>
<dbReference type="EMBL" id="SMFQ01000004">
    <property type="protein sequence ID" value="TCJ85133.1"/>
    <property type="molecule type" value="Genomic_DNA"/>
</dbReference>
<name>A0A4R1EV42_9GAMM</name>
<sequence>MNKLETRTALSLAAVFAARMLGLFMILPILPLFAKELQNSTPFLIGLCIGIYGLTQASLQIPLGLLSDKIGRKPVIIGGLLVFAFGSVIAALSDNIYVIILARAIQGSGAIAATTMALAADLSREDHRAKVMAFIGMSIGIAFAVAMVVGPLISQVAGLSGVFWVTAVLAIIGILLIQFVVPTPTLTKTHRDAGIIGDYIKPVLQQSTLLRMNLSVFLLHLLMTANFTVLPLIFRDYLNLETTQHWKIYLPVLLISIIVSLPMIIIAEKYRKIKVMFVIAVVLLVLSQGLLGISQASFYPLMFAFLLFFIGFNFLEAVQPSLVAKYSDVNTKGTAMGVYSSAQFLGIFFGGTVGGLVMQSWGISGVFIFGALVAIVFLIVAVSLPKPDFFKNQVFKLNLNALQNIEKTRNELLALEGIKQVAISSEERVAYLKIDRLVFDESKLTKFKSE</sequence>
<dbReference type="InterPro" id="IPR036259">
    <property type="entry name" value="MFS_trans_sf"/>
</dbReference>
<dbReference type="OrthoDB" id="9764259at2"/>
<dbReference type="InterPro" id="IPR011701">
    <property type="entry name" value="MFS"/>
</dbReference>
<dbReference type="PANTHER" id="PTHR23517">
    <property type="entry name" value="RESISTANCE PROTEIN MDTM, PUTATIVE-RELATED-RELATED"/>
    <property type="match status" value="1"/>
</dbReference>
<dbReference type="GO" id="GO:0005886">
    <property type="term" value="C:plasma membrane"/>
    <property type="evidence" value="ECO:0007669"/>
    <property type="project" value="UniProtKB-SubCell"/>
</dbReference>
<dbReference type="InterPro" id="IPR050171">
    <property type="entry name" value="MFS_Transporters"/>
</dbReference>
<feature type="transmembrane region" description="Helical" evidence="7">
    <location>
        <begin position="131"/>
        <end position="153"/>
    </location>
</feature>
<feature type="transmembrane region" description="Helical" evidence="7">
    <location>
        <begin position="40"/>
        <end position="63"/>
    </location>
</feature>
<evidence type="ECO:0000256" key="6">
    <source>
        <dbReference type="ARBA" id="ARBA00023136"/>
    </source>
</evidence>
<reference evidence="9 10" key="1">
    <citation type="submission" date="2019-03" db="EMBL/GenBank/DDBJ databases">
        <title>Genomic Encyclopedia of Type Strains, Phase IV (KMG-IV): sequencing the most valuable type-strain genomes for metagenomic binning, comparative biology and taxonomic classification.</title>
        <authorList>
            <person name="Goeker M."/>
        </authorList>
    </citation>
    <scope>NUCLEOTIDE SEQUENCE [LARGE SCALE GENOMIC DNA]</scope>
    <source>
        <strain evidence="9 10">DSM 24830</strain>
    </source>
</reference>
<feature type="transmembrane region" description="Helical" evidence="7">
    <location>
        <begin position="75"/>
        <end position="92"/>
    </location>
</feature>
<feature type="domain" description="Major facilitator superfamily (MFS) profile" evidence="8">
    <location>
        <begin position="6"/>
        <end position="388"/>
    </location>
</feature>
<comment type="caution">
    <text evidence="9">The sequence shown here is derived from an EMBL/GenBank/DDBJ whole genome shotgun (WGS) entry which is preliminary data.</text>
</comment>
<dbReference type="PROSITE" id="PS00216">
    <property type="entry name" value="SUGAR_TRANSPORT_1"/>
    <property type="match status" value="1"/>
</dbReference>
<dbReference type="RefSeq" id="WP_131906841.1">
    <property type="nucleotide sequence ID" value="NZ_BAAAFU010000001.1"/>
</dbReference>
<feature type="transmembrane region" description="Helical" evidence="7">
    <location>
        <begin position="246"/>
        <end position="266"/>
    </location>
</feature>
<keyword evidence="4 7" id="KW-0812">Transmembrane</keyword>
<dbReference type="PROSITE" id="PS50850">
    <property type="entry name" value="MFS"/>
    <property type="match status" value="1"/>
</dbReference>
<keyword evidence="3" id="KW-1003">Cell membrane</keyword>
<keyword evidence="5 7" id="KW-1133">Transmembrane helix</keyword>
<evidence type="ECO:0000256" key="7">
    <source>
        <dbReference type="SAM" id="Phobius"/>
    </source>
</evidence>
<evidence type="ECO:0000256" key="5">
    <source>
        <dbReference type="ARBA" id="ARBA00022989"/>
    </source>
</evidence>
<feature type="transmembrane region" description="Helical" evidence="7">
    <location>
        <begin position="98"/>
        <end position="119"/>
    </location>
</feature>
<feature type="transmembrane region" description="Helical" evidence="7">
    <location>
        <begin position="363"/>
        <end position="384"/>
    </location>
</feature>
<keyword evidence="10" id="KW-1185">Reference proteome</keyword>
<evidence type="ECO:0000313" key="10">
    <source>
        <dbReference type="Proteomes" id="UP000294887"/>
    </source>
</evidence>
<dbReference type="SUPFAM" id="SSF103473">
    <property type="entry name" value="MFS general substrate transporter"/>
    <property type="match status" value="1"/>
</dbReference>
<feature type="transmembrane region" description="Helical" evidence="7">
    <location>
        <begin position="159"/>
        <end position="181"/>
    </location>
</feature>
<evidence type="ECO:0000256" key="1">
    <source>
        <dbReference type="ARBA" id="ARBA00004651"/>
    </source>
</evidence>
<keyword evidence="2" id="KW-0813">Transport</keyword>
<feature type="transmembrane region" description="Helical" evidence="7">
    <location>
        <begin position="336"/>
        <end position="357"/>
    </location>
</feature>
<keyword evidence="6 7" id="KW-0472">Membrane</keyword>
<evidence type="ECO:0000259" key="8">
    <source>
        <dbReference type="PROSITE" id="PS50850"/>
    </source>
</evidence>
<dbReference type="InterPro" id="IPR020846">
    <property type="entry name" value="MFS_dom"/>
</dbReference>
<gene>
    <name evidence="9" type="ORF">EV695_3099</name>
</gene>
<feature type="transmembrane region" description="Helical" evidence="7">
    <location>
        <begin position="12"/>
        <end position="34"/>
    </location>
</feature>
<dbReference type="InterPro" id="IPR005829">
    <property type="entry name" value="Sugar_transporter_CS"/>
</dbReference>
<dbReference type="GO" id="GO:0022857">
    <property type="term" value="F:transmembrane transporter activity"/>
    <property type="evidence" value="ECO:0007669"/>
    <property type="project" value="InterPro"/>
</dbReference>
<dbReference type="AlphaFoldDB" id="A0A4R1EV42"/>
<dbReference type="Gene3D" id="1.20.1250.20">
    <property type="entry name" value="MFS general substrate transporter like domains"/>
    <property type="match status" value="1"/>
</dbReference>
<organism evidence="9 10">
    <name type="scientific">Cocleimonas flava</name>
    <dbReference type="NCBI Taxonomy" id="634765"/>
    <lineage>
        <taxon>Bacteria</taxon>
        <taxon>Pseudomonadati</taxon>
        <taxon>Pseudomonadota</taxon>
        <taxon>Gammaproteobacteria</taxon>
        <taxon>Thiotrichales</taxon>
        <taxon>Thiotrichaceae</taxon>
        <taxon>Cocleimonas</taxon>
    </lineage>
</organism>
<evidence type="ECO:0000313" key="9">
    <source>
        <dbReference type="EMBL" id="TCJ85133.1"/>
    </source>
</evidence>
<proteinExistence type="predicted"/>
<evidence type="ECO:0000256" key="4">
    <source>
        <dbReference type="ARBA" id="ARBA00022692"/>
    </source>
</evidence>
<dbReference type="Pfam" id="PF07690">
    <property type="entry name" value="MFS_1"/>
    <property type="match status" value="2"/>
</dbReference>
<dbReference type="CDD" id="cd17472">
    <property type="entry name" value="MFS_YajR_like"/>
    <property type="match status" value="1"/>
</dbReference>
<evidence type="ECO:0000256" key="2">
    <source>
        <dbReference type="ARBA" id="ARBA00022448"/>
    </source>
</evidence>
<feature type="transmembrane region" description="Helical" evidence="7">
    <location>
        <begin position="273"/>
        <end position="291"/>
    </location>
</feature>
<dbReference type="Proteomes" id="UP000294887">
    <property type="component" value="Unassembled WGS sequence"/>
</dbReference>
<dbReference type="PANTHER" id="PTHR23517:SF2">
    <property type="entry name" value="MULTIDRUG RESISTANCE PROTEIN MDTH"/>
    <property type="match status" value="1"/>
</dbReference>
<dbReference type="Gene3D" id="3.30.70.100">
    <property type="match status" value="1"/>
</dbReference>
<feature type="transmembrane region" description="Helical" evidence="7">
    <location>
        <begin position="297"/>
        <end position="315"/>
    </location>
</feature>
<evidence type="ECO:0000256" key="3">
    <source>
        <dbReference type="ARBA" id="ARBA00022475"/>
    </source>
</evidence>
<protein>
    <submittedName>
        <fullName evidence="9">Putative MFS family arabinose efflux permease</fullName>
    </submittedName>
</protein>
<comment type="subcellular location">
    <subcellularLocation>
        <location evidence="1">Cell membrane</location>
        <topology evidence="1">Multi-pass membrane protein</topology>
    </subcellularLocation>
</comment>
<feature type="transmembrane region" description="Helical" evidence="7">
    <location>
        <begin position="214"/>
        <end position="234"/>
    </location>
</feature>